<keyword evidence="12" id="KW-0325">Glycoprotein</keyword>
<dbReference type="GO" id="GO:0033627">
    <property type="term" value="P:cell adhesion mediated by integrin"/>
    <property type="evidence" value="ECO:0007669"/>
    <property type="project" value="TreeGrafter"/>
</dbReference>
<evidence type="ECO:0000256" key="6">
    <source>
        <dbReference type="ARBA" id="ARBA00022889"/>
    </source>
</evidence>
<evidence type="ECO:0000256" key="9">
    <source>
        <dbReference type="ARBA" id="ARBA00023136"/>
    </source>
</evidence>
<feature type="repeat" description="FG-GAP" evidence="13">
    <location>
        <begin position="28"/>
        <end position="89"/>
    </location>
</feature>
<evidence type="ECO:0000259" key="17">
    <source>
        <dbReference type="Pfam" id="PF20805"/>
    </source>
</evidence>
<feature type="compositionally biased region" description="Polar residues" evidence="15">
    <location>
        <begin position="1063"/>
        <end position="1076"/>
    </location>
</feature>
<dbReference type="Gene3D" id="2.60.40.1510">
    <property type="entry name" value="ntegrin, alpha v. Chain A, domain 3"/>
    <property type="match status" value="1"/>
</dbReference>
<feature type="repeat" description="FG-GAP" evidence="13">
    <location>
        <begin position="105"/>
        <end position="167"/>
    </location>
</feature>
<evidence type="ECO:0000256" key="15">
    <source>
        <dbReference type="SAM" id="MobiDB-lite"/>
    </source>
</evidence>
<dbReference type="Pfam" id="PF20806">
    <property type="entry name" value="Integrin_A_Ig_3"/>
    <property type="match status" value="1"/>
</dbReference>
<dbReference type="GO" id="GO:0007157">
    <property type="term" value="P:heterophilic cell-cell adhesion via plasma membrane cell adhesion molecules"/>
    <property type="evidence" value="ECO:0007669"/>
    <property type="project" value="UniProtKB-ARBA"/>
</dbReference>
<dbReference type="FunFam" id="1.20.5.930:FF:000001">
    <property type="entry name" value="Integrin subunit alpha V"/>
    <property type="match status" value="1"/>
</dbReference>
<feature type="repeat" description="FG-GAP" evidence="13">
    <location>
        <begin position="347"/>
        <end position="405"/>
    </location>
</feature>
<keyword evidence="11 14" id="KW-0675">Receptor</keyword>
<dbReference type="PRINTS" id="PR01185">
    <property type="entry name" value="INTEGRINA"/>
</dbReference>
<dbReference type="InterPro" id="IPR013519">
    <property type="entry name" value="Int_alpha_beta-p"/>
</dbReference>
<keyword evidence="10" id="KW-1015">Disulfide bond</keyword>
<dbReference type="Gene3D" id="2.130.10.130">
    <property type="entry name" value="Integrin alpha, N-terminal"/>
    <property type="match status" value="1"/>
</dbReference>
<dbReference type="GO" id="GO:0007229">
    <property type="term" value="P:integrin-mediated signaling pathway"/>
    <property type="evidence" value="ECO:0007669"/>
    <property type="project" value="UniProtKB-KW"/>
</dbReference>
<dbReference type="SUPFAM" id="SSF69179">
    <property type="entry name" value="Integrin domains"/>
    <property type="match status" value="3"/>
</dbReference>
<feature type="domain" description="Integrin alpha second immunoglobulin-like" evidence="17">
    <location>
        <begin position="613"/>
        <end position="753"/>
    </location>
</feature>
<keyword evidence="8 14" id="KW-0401">Integrin</keyword>
<name>T1L2Y2_TETUR</name>
<dbReference type="HOGENOM" id="CLU_004111_4_0_1"/>
<evidence type="ECO:0000256" key="2">
    <source>
        <dbReference type="ARBA" id="ARBA00008054"/>
    </source>
</evidence>
<dbReference type="Gene3D" id="2.60.40.1460">
    <property type="entry name" value="Integrin domains. Chain A, domain 2"/>
    <property type="match status" value="1"/>
</dbReference>
<feature type="domain" description="Integrin alpha third immunoglobulin-like" evidence="18">
    <location>
        <begin position="762"/>
        <end position="996"/>
    </location>
</feature>
<evidence type="ECO:0000256" key="1">
    <source>
        <dbReference type="ARBA" id="ARBA00004479"/>
    </source>
</evidence>
<accession>T1L2Y2</accession>
<dbReference type="PANTHER" id="PTHR23220">
    <property type="entry name" value="INTEGRIN ALPHA"/>
    <property type="match status" value="1"/>
</dbReference>
<dbReference type="InterPro" id="IPR048286">
    <property type="entry name" value="Integrin_alpha_Ig-like_3"/>
</dbReference>
<evidence type="ECO:0000256" key="4">
    <source>
        <dbReference type="ARBA" id="ARBA00022729"/>
    </source>
</evidence>
<dbReference type="PROSITE" id="PS00242">
    <property type="entry name" value="INTEGRIN_ALPHA"/>
    <property type="match status" value="1"/>
</dbReference>
<reference evidence="20" key="1">
    <citation type="submission" date="2011-08" db="EMBL/GenBank/DDBJ databases">
        <authorList>
            <person name="Rombauts S."/>
        </authorList>
    </citation>
    <scope>NUCLEOTIDE SEQUENCE</scope>
    <source>
        <strain evidence="20">London</strain>
    </source>
</reference>
<protein>
    <submittedName>
        <fullName evidence="19">Uncharacterized protein</fullName>
    </submittedName>
</protein>
<dbReference type="InterPro" id="IPR028994">
    <property type="entry name" value="Integrin_alpha_N"/>
</dbReference>
<comment type="subcellular location">
    <subcellularLocation>
        <location evidence="1 14">Membrane</location>
        <topology evidence="1 14">Single-pass type I membrane protein</topology>
    </subcellularLocation>
</comment>
<keyword evidence="7 14" id="KW-1133">Transmembrane helix</keyword>
<comment type="similarity">
    <text evidence="2 14">Belongs to the integrin alpha chain family.</text>
</comment>
<dbReference type="EnsemblMetazoa" id="tetur34g00830.1">
    <property type="protein sequence ID" value="tetur34g00830.1"/>
    <property type="gene ID" value="tetur34g00830"/>
</dbReference>
<dbReference type="PROSITE" id="PS51470">
    <property type="entry name" value="FG_GAP"/>
    <property type="match status" value="5"/>
</dbReference>
<dbReference type="EMBL" id="CAEY01000991">
    <property type="status" value="NOT_ANNOTATED_CDS"/>
    <property type="molecule type" value="Genomic_DNA"/>
</dbReference>
<evidence type="ECO:0000256" key="11">
    <source>
        <dbReference type="ARBA" id="ARBA00023170"/>
    </source>
</evidence>
<dbReference type="PANTHER" id="PTHR23220:SF133">
    <property type="entry name" value="INTEGRIN ALPHA-PS2"/>
    <property type="match status" value="1"/>
</dbReference>
<proteinExistence type="inferred from homology"/>
<dbReference type="GO" id="GO:0005178">
    <property type="term" value="F:integrin binding"/>
    <property type="evidence" value="ECO:0007669"/>
    <property type="project" value="TreeGrafter"/>
</dbReference>
<dbReference type="InterPro" id="IPR000413">
    <property type="entry name" value="Integrin_alpha"/>
</dbReference>
<dbReference type="Pfam" id="PF01839">
    <property type="entry name" value="FG-GAP"/>
    <property type="match status" value="2"/>
</dbReference>
<dbReference type="GO" id="GO:0008305">
    <property type="term" value="C:integrin complex"/>
    <property type="evidence" value="ECO:0007669"/>
    <property type="project" value="InterPro"/>
</dbReference>
<feature type="region of interest" description="Disordered" evidence="15">
    <location>
        <begin position="1043"/>
        <end position="1076"/>
    </location>
</feature>
<dbReference type="SMART" id="SM00191">
    <property type="entry name" value="Int_alpha"/>
    <property type="match status" value="5"/>
</dbReference>
<feature type="domain" description="Integrin alpha first immunoglubulin-like" evidence="16">
    <location>
        <begin position="457"/>
        <end position="611"/>
    </location>
</feature>
<keyword evidence="9 14" id="KW-0472">Membrane</keyword>
<dbReference type="InterPro" id="IPR048285">
    <property type="entry name" value="Integrin_alpha_Ig-like_2"/>
</dbReference>
<keyword evidence="3 14" id="KW-0812">Transmembrane</keyword>
<evidence type="ECO:0000259" key="16">
    <source>
        <dbReference type="Pfam" id="PF08441"/>
    </source>
</evidence>
<dbReference type="Pfam" id="PF20805">
    <property type="entry name" value="Integrin_A_Ig_2"/>
    <property type="match status" value="1"/>
</dbReference>
<keyword evidence="20" id="KW-1185">Reference proteome</keyword>
<dbReference type="SUPFAM" id="SSF69318">
    <property type="entry name" value="Integrin alpha N-terminal domain"/>
    <property type="match status" value="1"/>
</dbReference>
<evidence type="ECO:0000256" key="14">
    <source>
        <dbReference type="RuleBase" id="RU003762"/>
    </source>
</evidence>
<dbReference type="Pfam" id="PF08441">
    <property type="entry name" value="Integrin_A_Ig_1"/>
    <property type="match status" value="1"/>
</dbReference>
<evidence type="ECO:0000256" key="8">
    <source>
        <dbReference type="ARBA" id="ARBA00023037"/>
    </source>
</evidence>
<dbReference type="InterPro" id="IPR013649">
    <property type="entry name" value="Integrin_alpha_Ig-like_1"/>
</dbReference>
<dbReference type="Gene3D" id="1.20.5.930">
    <property type="entry name" value="Bicelle-embedded integrin alpha(iib) transmembrane segment"/>
    <property type="match status" value="1"/>
</dbReference>
<dbReference type="Gene3D" id="2.60.40.1530">
    <property type="entry name" value="ntegrin, alpha v. Chain A, domain 4"/>
    <property type="match status" value="1"/>
</dbReference>
<evidence type="ECO:0000256" key="7">
    <source>
        <dbReference type="ARBA" id="ARBA00022989"/>
    </source>
</evidence>
<feature type="transmembrane region" description="Helical" evidence="14">
    <location>
        <begin position="1007"/>
        <end position="1031"/>
    </location>
</feature>
<dbReference type="AlphaFoldDB" id="T1L2Y2"/>
<evidence type="ECO:0000256" key="5">
    <source>
        <dbReference type="ARBA" id="ARBA00022737"/>
    </source>
</evidence>
<dbReference type="InterPro" id="IPR013517">
    <property type="entry name" value="FG-GAP"/>
</dbReference>
<evidence type="ECO:0000313" key="19">
    <source>
        <dbReference type="EnsemblMetazoa" id="tetur34g00830.1"/>
    </source>
</evidence>
<dbReference type="eggNOG" id="KOG3637">
    <property type="taxonomic scope" value="Eukaryota"/>
</dbReference>
<organism evidence="19 20">
    <name type="scientific">Tetranychus urticae</name>
    <name type="common">Two-spotted spider mite</name>
    <dbReference type="NCBI Taxonomy" id="32264"/>
    <lineage>
        <taxon>Eukaryota</taxon>
        <taxon>Metazoa</taxon>
        <taxon>Ecdysozoa</taxon>
        <taxon>Arthropoda</taxon>
        <taxon>Chelicerata</taxon>
        <taxon>Arachnida</taxon>
        <taxon>Acari</taxon>
        <taxon>Acariformes</taxon>
        <taxon>Trombidiformes</taxon>
        <taxon>Prostigmata</taxon>
        <taxon>Eleutherengona</taxon>
        <taxon>Raphignathae</taxon>
        <taxon>Tetranychoidea</taxon>
        <taxon>Tetranychidae</taxon>
        <taxon>Tetranychus</taxon>
    </lineage>
</organism>
<feature type="repeat" description="FG-GAP" evidence="13">
    <location>
        <begin position="281"/>
        <end position="346"/>
    </location>
</feature>
<dbReference type="GO" id="GO:0048513">
    <property type="term" value="P:animal organ development"/>
    <property type="evidence" value="ECO:0007669"/>
    <property type="project" value="UniProtKB-ARBA"/>
</dbReference>
<dbReference type="Proteomes" id="UP000015104">
    <property type="component" value="Unassembled WGS sequence"/>
</dbReference>
<feature type="repeat" description="FG-GAP" evidence="13">
    <location>
        <begin position="409"/>
        <end position="472"/>
    </location>
</feature>
<dbReference type="GO" id="GO:0007160">
    <property type="term" value="P:cell-matrix adhesion"/>
    <property type="evidence" value="ECO:0007669"/>
    <property type="project" value="TreeGrafter"/>
</dbReference>
<keyword evidence="6 14" id="KW-0130">Cell adhesion</keyword>
<evidence type="ECO:0000259" key="18">
    <source>
        <dbReference type="Pfam" id="PF20806"/>
    </source>
</evidence>
<keyword evidence="4" id="KW-0732">Signal</keyword>
<sequence length="1076" mass="119494">MWIKLNYGLFVYLIAILINYCWAFNIDLRTAVVHRGTPDTYYGFAVAQHKDGDNYWLLVGAPLAPGSQEGISRGGAVFKCLPQSSGLCQVIPFDTTGNRNITTKNGLRAQTEEKEGQWFGATVQSSGKTGVIVACAPRYSFFSYNNKRRDPVGFCYVSTGGFAGITPLAPCRVAEKWGYHRLGSCQAGFSASVEPEGRQVFLGAVGSYYWQGKVFSYDLHQLTQPPYETKEGKESNDDTYLGYSLVWGKFGSSDRSNDIAVGQPRGANLTGQVCIFSKEMKNIVNITGDTMGAYFGYSLASADLNRDGLDDLIIGAPFYTKPDSKDKSYEHGRVYIAYQRKPGHFEIGDKIDGHNHRGRFGNAVTSLGDVNMDGFPDIAIGAPYGGEGERGAVYIYNGNKHGINKNYSQVINGLDLNDPGIKTFGFSLSGGLDMDENAYPDLLVGAYASDRAVHLRSRPVVNVNTTMKINPPKISLKDRSCSLNDGSRVTCMDIEFCLSYDGVRLPDVMDLSTFIRLDYQPNRPPRAFFLNNPNESEQEISQSYQRRRERCNKFKIYIANNIRDKLTPIKIEAEHNIPNHPSHPNSSKGSPRPVLSLVSSNKLIRNIIILKNCSVDEICIPDLKITAESNPHDSYPIGTGKAIELNVTIVNKREDAFESTFELEIPIDVEYSHTEGIKGCFPPKPKLTGKNVLKCDIGNPLLAKDKLNFSVHLKPKLFVTASPTFLFLMSVNSTNPEKNETLGDNQVQLSIPVRVDINMTSTGASSPEQIIHNVSETIVHDQTTAEDFGYLVNHIYTLQNIGPSSVKLARVTILWPTKTLDGKHLLYLLSDPEIDITRGTDAQPVTVDCNKLGPDVIDPLKLPKHRNLETRKYSNYLGDDPRTISHLNHENTSLISRVKRYSTSEDISKNYGSLAEALSCGATQCTKIVCHVHNLGRQSITYTIRSRLSKKTISEIGLPEFQVSSKLVAEIVQLPYGIENTQIEMDAKVTRVSTDVRVIGLERGLPIPLWIILLAILVGLLLLFILAMCLWKLGFFKRKRPPTREEDYEPLQPNGNGYKFRTGDTSLRPPTNQVLT</sequence>
<evidence type="ECO:0000256" key="13">
    <source>
        <dbReference type="PROSITE-ProRule" id="PRU00803"/>
    </source>
</evidence>
<dbReference type="STRING" id="32264.T1L2Y2"/>
<evidence type="ECO:0000256" key="10">
    <source>
        <dbReference type="ARBA" id="ARBA00023157"/>
    </source>
</evidence>
<reference evidence="19" key="2">
    <citation type="submission" date="2015-06" db="UniProtKB">
        <authorList>
            <consortium name="EnsemblMetazoa"/>
        </authorList>
    </citation>
    <scope>IDENTIFICATION</scope>
</reference>
<dbReference type="GO" id="GO:0009897">
    <property type="term" value="C:external side of plasma membrane"/>
    <property type="evidence" value="ECO:0007669"/>
    <property type="project" value="TreeGrafter"/>
</dbReference>
<evidence type="ECO:0000313" key="20">
    <source>
        <dbReference type="Proteomes" id="UP000015104"/>
    </source>
</evidence>
<dbReference type="InterPro" id="IPR018184">
    <property type="entry name" value="Integrin_alpha_C_CS"/>
</dbReference>
<dbReference type="InterPro" id="IPR032695">
    <property type="entry name" value="Integrin_dom_sf"/>
</dbReference>
<keyword evidence="5" id="KW-0677">Repeat</keyword>
<evidence type="ECO:0000256" key="3">
    <source>
        <dbReference type="ARBA" id="ARBA00022692"/>
    </source>
</evidence>
<evidence type="ECO:0000256" key="12">
    <source>
        <dbReference type="ARBA" id="ARBA00023180"/>
    </source>
</evidence>